<dbReference type="OrthoDB" id="907809at2759"/>
<feature type="compositionally biased region" description="Pro residues" evidence="5">
    <location>
        <begin position="364"/>
        <end position="373"/>
    </location>
</feature>
<feature type="compositionally biased region" description="Low complexity" evidence="5">
    <location>
        <begin position="566"/>
        <end position="593"/>
    </location>
</feature>
<keyword evidence="2 4" id="KW-0103">Bromodomain</keyword>
<dbReference type="EMBL" id="CACTIH010000529">
    <property type="protein sequence ID" value="CAA2961329.1"/>
    <property type="molecule type" value="Genomic_DNA"/>
</dbReference>
<dbReference type="Gramene" id="OE9A053918T1">
    <property type="protein sequence ID" value="OE9A053918C1"/>
    <property type="gene ID" value="OE9A053918"/>
</dbReference>
<evidence type="ECO:0000256" key="4">
    <source>
        <dbReference type="PROSITE-ProRule" id="PRU00035"/>
    </source>
</evidence>
<evidence type="ECO:0000256" key="1">
    <source>
        <dbReference type="ARBA" id="ARBA00023015"/>
    </source>
</evidence>
<evidence type="ECO:0000256" key="3">
    <source>
        <dbReference type="ARBA" id="ARBA00023163"/>
    </source>
</evidence>
<evidence type="ECO:0000313" key="8">
    <source>
        <dbReference type="EMBL" id="CAA2961329.1"/>
    </source>
</evidence>
<gene>
    <name evidence="8" type="ORF">OLEA9_A053918</name>
</gene>
<evidence type="ECO:0000256" key="2">
    <source>
        <dbReference type="ARBA" id="ARBA00023117"/>
    </source>
</evidence>
<evidence type="ECO:0000259" key="6">
    <source>
        <dbReference type="PROSITE" id="PS50014"/>
    </source>
</evidence>
<evidence type="ECO:0000313" key="9">
    <source>
        <dbReference type="Proteomes" id="UP000594638"/>
    </source>
</evidence>
<keyword evidence="3" id="KW-0804">Transcription</keyword>
<organism evidence="8 9">
    <name type="scientific">Olea europaea subsp. europaea</name>
    <dbReference type="NCBI Taxonomy" id="158383"/>
    <lineage>
        <taxon>Eukaryota</taxon>
        <taxon>Viridiplantae</taxon>
        <taxon>Streptophyta</taxon>
        <taxon>Embryophyta</taxon>
        <taxon>Tracheophyta</taxon>
        <taxon>Spermatophyta</taxon>
        <taxon>Magnoliopsida</taxon>
        <taxon>eudicotyledons</taxon>
        <taxon>Gunneridae</taxon>
        <taxon>Pentapetalae</taxon>
        <taxon>asterids</taxon>
        <taxon>lamiids</taxon>
        <taxon>Lamiales</taxon>
        <taxon>Oleaceae</taxon>
        <taxon>Oleeae</taxon>
        <taxon>Olea</taxon>
    </lineage>
</organism>
<dbReference type="Gene3D" id="1.20.1270.220">
    <property type="match status" value="1"/>
</dbReference>
<proteinExistence type="predicted"/>
<dbReference type="SMART" id="SM00297">
    <property type="entry name" value="BROMO"/>
    <property type="match status" value="1"/>
</dbReference>
<dbReference type="InterPro" id="IPR038336">
    <property type="entry name" value="NET_sf"/>
</dbReference>
<feature type="compositionally biased region" description="Basic and acidic residues" evidence="5">
    <location>
        <begin position="517"/>
        <end position="526"/>
    </location>
</feature>
<dbReference type="InterPro" id="IPR036427">
    <property type="entry name" value="Bromodomain-like_sf"/>
</dbReference>
<dbReference type="Pfam" id="PF00439">
    <property type="entry name" value="Bromodomain"/>
    <property type="match status" value="1"/>
</dbReference>
<dbReference type="PRINTS" id="PR00503">
    <property type="entry name" value="BROMODOMAIN"/>
</dbReference>
<dbReference type="SUPFAM" id="SSF47370">
    <property type="entry name" value="Bromodomain"/>
    <property type="match status" value="1"/>
</dbReference>
<dbReference type="PROSITE" id="PS51525">
    <property type="entry name" value="NET"/>
    <property type="match status" value="1"/>
</dbReference>
<accession>A0A8S0Q3G4</accession>
<dbReference type="Gramene" id="OE9A053918T3">
    <property type="protein sequence ID" value="OE9A053918C3"/>
    <property type="gene ID" value="OE9A053918"/>
</dbReference>
<dbReference type="InterPro" id="IPR001487">
    <property type="entry name" value="Bromodomain"/>
</dbReference>
<reference evidence="8 9" key="1">
    <citation type="submission" date="2019-12" db="EMBL/GenBank/DDBJ databases">
        <authorList>
            <person name="Alioto T."/>
            <person name="Alioto T."/>
            <person name="Gomez Garrido J."/>
        </authorList>
    </citation>
    <scope>NUCLEOTIDE SEQUENCE [LARGE SCALE GENOMIC DNA]</scope>
</reference>
<dbReference type="Gene3D" id="1.20.920.10">
    <property type="entry name" value="Bromodomain-like"/>
    <property type="match status" value="1"/>
</dbReference>
<dbReference type="AlphaFoldDB" id="A0A8S0Q3G4"/>
<evidence type="ECO:0000259" key="7">
    <source>
        <dbReference type="PROSITE" id="PS51525"/>
    </source>
</evidence>
<feature type="domain" description="Bromo" evidence="6">
    <location>
        <begin position="194"/>
        <end position="266"/>
    </location>
</feature>
<dbReference type="Pfam" id="PF17035">
    <property type="entry name" value="BET"/>
    <property type="match status" value="1"/>
</dbReference>
<feature type="region of interest" description="Disordered" evidence="5">
    <location>
        <begin position="313"/>
        <end position="415"/>
    </location>
</feature>
<feature type="region of interest" description="Disordered" evidence="5">
    <location>
        <begin position="126"/>
        <end position="154"/>
    </location>
</feature>
<dbReference type="PANTHER" id="PTHR45926">
    <property type="entry name" value="OSJNBA0053K19.4 PROTEIN"/>
    <property type="match status" value="1"/>
</dbReference>
<comment type="caution">
    <text evidence="8">The sequence shown here is derived from an EMBL/GenBank/DDBJ whole genome shotgun (WGS) entry which is preliminary data.</text>
</comment>
<feature type="compositionally biased region" description="Low complexity" evidence="5">
    <location>
        <begin position="494"/>
        <end position="504"/>
    </location>
</feature>
<feature type="region of interest" description="Disordered" evidence="5">
    <location>
        <begin position="19"/>
        <end position="63"/>
    </location>
</feature>
<dbReference type="PROSITE" id="PS50014">
    <property type="entry name" value="BROMODOMAIN_2"/>
    <property type="match status" value="1"/>
</dbReference>
<keyword evidence="1" id="KW-0805">Transcription regulation</keyword>
<feature type="region of interest" description="Disordered" evidence="5">
    <location>
        <begin position="490"/>
        <end position="601"/>
    </location>
</feature>
<dbReference type="InterPro" id="IPR027353">
    <property type="entry name" value="NET_dom"/>
</dbReference>
<sequence>MPSLLVRMNRAGRIWGKIPYSNSHLNSNPNPNSKKKQKQFHNSSSNGGGPYNDDFPSATQAASDDAYSFNQTSASASSGFNHGGYLTYNLASYTKSELLELRKRLAAELEQIQNLRNQIDSGQFNFTSTNNNPGPQGKVKKLSGNKRPGVPVGSNKDPKNLCNGFLDSGNLGVVSAIDCEAMLKECRQILTKLMKHKNGWIFNKPVDAAALGLHDYHLIVKQPMDLGTVKSNLAKNLYSHPAEFAADVRLTFNNALLYNPKTDQVNGIAEQLLVRFEELFRPILEKFDRNNTQRKERELREFWDNDELQGSQWTDRKQIMASSPGRGGKKSKPTSSLIPAPRASKKPMKLERMQVKNISSSLVPPVPPPPSSSPPVHAQTPSPVSVPLPSKEEKDGRVGTVKQPKPRAKDLNKRAMSVEEKHKLGNGLQSLPQEKMPQLVQIVRKRNAHLGQDGDEIELDIEALDTETLWELDRFVTNWKKMVSKTKRQALMMNNNPTAPTTNNAEDDMGELSEGNDMGKKPKKNEDEDVDIDDDMPVTSFPPVEIEKDEGGGGGGGGHDQGNANSSSSSSSSSSSDSSSSSGSDSGSSSSSDSDADDAQS</sequence>
<evidence type="ECO:0000256" key="5">
    <source>
        <dbReference type="SAM" id="MobiDB-lite"/>
    </source>
</evidence>
<name>A0A8S0Q3G4_OLEEU</name>
<dbReference type="Proteomes" id="UP000594638">
    <property type="component" value="Unassembled WGS sequence"/>
</dbReference>
<protein>
    <submittedName>
        <fullName evidence="8">Transcription factor GTE7-like</fullName>
    </submittedName>
</protein>
<feature type="compositionally biased region" description="Acidic residues" evidence="5">
    <location>
        <begin position="527"/>
        <end position="536"/>
    </location>
</feature>
<feature type="domain" description="NET" evidence="7">
    <location>
        <begin position="406"/>
        <end position="487"/>
    </location>
</feature>
<keyword evidence="9" id="KW-1185">Reference proteome</keyword>